<dbReference type="CDD" id="cd00452">
    <property type="entry name" value="KDPG_aldolase"/>
    <property type="match status" value="1"/>
</dbReference>
<keyword evidence="6" id="KW-0456">Lyase</keyword>
<evidence type="ECO:0000256" key="3">
    <source>
        <dbReference type="ARBA" id="ARBA00006906"/>
    </source>
</evidence>
<dbReference type="PROSITE" id="PS00159">
    <property type="entry name" value="ALDOLASE_KDPG_KHG_1"/>
    <property type="match status" value="1"/>
</dbReference>
<dbReference type="RefSeq" id="WP_067405824.1">
    <property type="nucleotide sequence ID" value="NZ_LZEY01000059.1"/>
</dbReference>
<dbReference type="UniPathway" id="UPA00227"/>
<evidence type="ECO:0000256" key="9">
    <source>
        <dbReference type="ARBA" id="ARBA00049796"/>
    </source>
</evidence>
<comment type="subunit">
    <text evidence="4">Homotrimer.</text>
</comment>
<dbReference type="PANTHER" id="PTHR30246">
    <property type="entry name" value="2-KETO-3-DEOXY-6-PHOSPHOGLUCONATE ALDOLASE"/>
    <property type="match status" value="1"/>
</dbReference>
<evidence type="ECO:0000256" key="8">
    <source>
        <dbReference type="ARBA" id="ARBA00023277"/>
    </source>
</evidence>
<sequence>MSELQAMIARFRQLKIVPVIAVDNAEDIIPLGQALADNGLPVAEITFRTECAAEAIKLLREARPDMLVGAGTVINREQVRQAKAAGAQFVVSPGLNPNTVQACQQMDIPIVPGINNPSAVEQALELGIDFVKFFPAEPSGGLPMIKAMLAPYHQLQVMPTGGIGLNNIRDYLAVPQIVACGGSWMVPASLIKAKNWAEIGRLAREASEFVK</sequence>
<reference evidence="11" key="1">
    <citation type="submission" date="2016-06" db="EMBL/GenBank/DDBJ databases">
        <authorList>
            <person name="Butler K."/>
        </authorList>
    </citation>
    <scope>NUCLEOTIDE SEQUENCE [LARGE SCALE GENOMIC DNA]</scope>
    <source>
        <strain evidence="11">GCSL-Mp20</strain>
    </source>
</reference>
<protein>
    <recommendedName>
        <fullName evidence="5">2-dehydro-3-deoxy-phosphogluconate aldolase</fullName>
        <ecNumber evidence="5">4.1.2.14</ecNumber>
    </recommendedName>
    <alternativeName>
        <fullName evidence="9">2-keto-3-deoxy-6-phosphogluconate aldolase</fullName>
    </alternativeName>
</protein>
<comment type="pathway">
    <text evidence="2">Carbohydrate acid metabolism; 2-dehydro-3-deoxy-D-gluconate degradation; D-glyceraldehyde 3-phosphate and pyruvate from 2-dehydro-3-deoxy-D-gluconate: step 2/2.</text>
</comment>
<comment type="similarity">
    <text evidence="3">Belongs to the KHG/KDPG aldolase family.</text>
</comment>
<dbReference type="NCBIfam" id="TIGR01182">
    <property type="entry name" value="eda"/>
    <property type="match status" value="1"/>
</dbReference>
<evidence type="ECO:0000256" key="5">
    <source>
        <dbReference type="ARBA" id="ARBA00013063"/>
    </source>
</evidence>
<evidence type="ECO:0000313" key="11">
    <source>
        <dbReference type="Proteomes" id="UP000092377"/>
    </source>
</evidence>
<dbReference type="InterPro" id="IPR031338">
    <property type="entry name" value="KDPG/KHG_AS_2"/>
</dbReference>
<dbReference type="Proteomes" id="UP000092377">
    <property type="component" value="Unassembled WGS sequence"/>
</dbReference>
<evidence type="ECO:0000256" key="2">
    <source>
        <dbReference type="ARBA" id="ARBA00004736"/>
    </source>
</evidence>
<comment type="caution">
    <text evidence="10">The sequence shown here is derived from an EMBL/GenBank/DDBJ whole genome shotgun (WGS) entry which is preliminary data.</text>
</comment>
<dbReference type="AlphaFoldDB" id="A0A1B8H262"/>
<keyword evidence="11" id="KW-1185">Reference proteome</keyword>
<dbReference type="InterPro" id="IPR013785">
    <property type="entry name" value="Aldolase_TIM"/>
</dbReference>
<proteinExistence type="inferred from homology"/>
<dbReference type="OrthoDB" id="9805177at2"/>
<gene>
    <name evidence="10" type="ORF">AYY18_10925</name>
</gene>
<dbReference type="NCBIfam" id="NF004325">
    <property type="entry name" value="PRK05718.1"/>
    <property type="match status" value="1"/>
</dbReference>
<dbReference type="GO" id="GO:0008675">
    <property type="term" value="F:2-dehydro-3-deoxy-phosphogluconate aldolase activity"/>
    <property type="evidence" value="ECO:0007669"/>
    <property type="project" value="UniProtKB-EC"/>
</dbReference>
<evidence type="ECO:0000256" key="7">
    <source>
        <dbReference type="ARBA" id="ARBA00023270"/>
    </source>
</evidence>
<dbReference type="InterPro" id="IPR031337">
    <property type="entry name" value="KDPG/KHG_AS_1"/>
</dbReference>
<keyword evidence="7" id="KW-0704">Schiff base</keyword>
<evidence type="ECO:0000313" key="10">
    <source>
        <dbReference type="EMBL" id="OBU03167.1"/>
    </source>
</evidence>
<evidence type="ECO:0000256" key="6">
    <source>
        <dbReference type="ARBA" id="ARBA00023239"/>
    </source>
</evidence>
<organism evidence="10 11">
    <name type="scientific">Morganella psychrotolerans</name>
    <dbReference type="NCBI Taxonomy" id="368603"/>
    <lineage>
        <taxon>Bacteria</taxon>
        <taxon>Pseudomonadati</taxon>
        <taxon>Pseudomonadota</taxon>
        <taxon>Gammaproteobacteria</taxon>
        <taxon>Enterobacterales</taxon>
        <taxon>Morganellaceae</taxon>
        <taxon>Morganella</taxon>
    </lineage>
</organism>
<dbReference type="PROSITE" id="PS00160">
    <property type="entry name" value="ALDOLASE_KDPG_KHG_2"/>
    <property type="match status" value="1"/>
</dbReference>
<dbReference type="SUPFAM" id="SSF51569">
    <property type="entry name" value="Aldolase"/>
    <property type="match status" value="1"/>
</dbReference>
<dbReference type="UniPathway" id="UPA00856">
    <property type="reaction ID" value="UER00829"/>
</dbReference>
<dbReference type="EMBL" id="LZEY01000059">
    <property type="protein sequence ID" value="OBU03167.1"/>
    <property type="molecule type" value="Genomic_DNA"/>
</dbReference>
<accession>A0A1B8H262</accession>
<dbReference type="InterPro" id="IPR000887">
    <property type="entry name" value="Aldlse_KDPG_KHG"/>
</dbReference>
<dbReference type="Gene3D" id="3.20.20.70">
    <property type="entry name" value="Aldolase class I"/>
    <property type="match status" value="1"/>
</dbReference>
<name>A0A1B8H262_9GAMM</name>
<evidence type="ECO:0000256" key="1">
    <source>
        <dbReference type="ARBA" id="ARBA00000654"/>
    </source>
</evidence>
<dbReference type="Pfam" id="PF01081">
    <property type="entry name" value="Aldolase"/>
    <property type="match status" value="1"/>
</dbReference>
<evidence type="ECO:0000256" key="4">
    <source>
        <dbReference type="ARBA" id="ARBA00011233"/>
    </source>
</evidence>
<comment type="catalytic activity">
    <reaction evidence="1">
        <text>2-dehydro-3-deoxy-6-phospho-D-gluconate = D-glyceraldehyde 3-phosphate + pyruvate</text>
        <dbReference type="Rhea" id="RHEA:17089"/>
        <dbReference type="ChEBI" id="CHEBI:15361"/>
        <dbReference type="ChEBI" id="CHEBI:57569"/>
        <dbReference type="ChEBI" id="CHEBI:59776"/>
        <dbReference type="EC" id="4.1.2.14"/>
    </reaction>
</comment>
<dbReference type="PANTHER" id="PTHR30246:SF1">
    <property type="entry name" value="2-DEHYDRO-3-DEOXY-6-PHOSPHOGALACTONATE ALDOLASE-RELATED"/>
    <property type="match status" value="1"/>
</dbReference>
<keyword evidence="8" id="KW-0119">Carbohydrate metabolism</keyword>
<dbReference type="EC" id="4.1.2.14" evidence="5"/>